<evidence type="ECO:0000313" key="7">
    <source>
        <dbReference type="Proteomes" id="UP000494365"/>
    </source>
</evidence>
<dbReference type="FunFam" id="1.10.10.10:FF:000001">
    <property type="entry name" value="LysR family transcriptional regulator"/>
    <property type="match status" value="1"/>
</dbReference>
<dbReference type="InterPro" id="IPR005119">
    <property type="entry name" value="LysR_subst-bd"/>
</dbReference>
<name>A0A6S7BP03_9BURK</name>
<organism evidence="6 7">
    <name type="scientific">Paraburkholderia ultramafica</name>
    <dbReference type="NCBI Taxonomy" id="1544867"/>
    <lineage>
        <taxon>Bacteria</taxon>
        <taxon>Pseudomonadati</taxon>
        <taxon>Pseudomonadota</taxon>
        <taxon>Betaproteobacteria</taxon>
        <taxon>Burkholderiales</taxon>
        <taxon>Burkholderiaceae</taxon>
        <taxon>Paraburkholderia</taxon>
    </lineage>
</organism>
<dbReference type="EMBL" id="CADIKK010000051">
    <property type="protein sequence ID" value="CAB3807489.1"/>
    <property type="molecule type" value="Genomic_DNA"/>
</dbReference>
<protein>
    <submittedName>
        <fullName evidence="6">HTH-type transcriptional regulator DmlR</fullName>
    </submittedName>
</protein>
<dbReference type="GO" id="GO:0003700">
    <property type="term" value="F:DNA-binding transcription factor activity"/>
    <property type="evidence" value="ECO:0007669"/>
    <property type="project" value="InterPro"/>
</dbReference>
<evidence type="ECO:0000256" key="1">
    <source>
        <dbReference type="ARBA" id="ARBA00009437"/>
    </source>
</evidence>
<dbReference type="Proteomes" id="UP000494365">
    <property type="component" value="Unassembled WGS sequence"/>
</dbReference>
<evidence type="ECO:0000256" key="2">
    <source>
        <dbReference type="ARBA" id="ARBA00023015"/>
    </source>
</evidence>
<evidence type="ECO:0000313" key="6">
    <source>
        <dbReference type="EMBL" id="CAB3807489.1"/>
    </source>
</evidence>
<dbReference type="InterPro" id="IPR000847">
    <property type="entry name" value="LysR_HTH_N"/>
</dbReference>
<dbReference type="InterPro" id="IPR036390">
    <property type="entry name" value="WH_DNA-bd_sf"/>
</dbReference>
<dbReference type="Pfam" id="PF03466">
    <property type="entry name" value="LysR_substrate"/>
    <property type="match status" value="1"/>
</dbReference>
<dbReference type="InterPro" id="IPR058163">
    <property type="entry name" value="LysR-type_TF_proteobact-type"/>
</dbReference>
<feature type="domain" description="HTH lysR-type" evidence="5">
    <location>
        <begin position="1"/>
        <end position="59"/>
    </location>
</feature>
<dbReference type="Pfam" id="PF00126">
    <property type="entry name" value="HTH_1"/>
    <property type="match status" value="1"/>
</dbReference>
<keyword evidence="2" id="KW-0805">Transcription regulation</keyword>
<sequence length="333" mass="36188">MERLTELRIFVAVARLQSFTRAADSLGMSSSCISRAIADLEARSQARLFHRTTRQVSLAETARAFYECCESILAQIEAAELRLKSERQQLSGTLKLVVHPGAAASALPRILAGYRARAPQVDLEIAISDTRTDLVAGAYDIGILPPDLIVNTTVITRLISTSPRILVASTSYLDSHGRPRVAADLCGHTFMHAPDRGRRTERRLVLRKRSQTEECRIRCSLCANDSVLRMCAMASMGIALVSSDLVSDALQSGALERVLPDYTEDGAGVALCLVYPSREFMPASSRAFIDCCIELLRPVSSEQSTAHGISIRPSTGAPARRLLAESITDGSAR</sequence>
<dbReference type="PROSITE" id="PS50931">
    <property type="entry name" value="HTH_LYSR"/>
    <property type="match status" value="1"/>
</dbReference>
<dbReference type="InterPro" id="IPR036388">
    <property type="entry name" value="WH-like_DNA-bd_sf"/>
</dbReference>
<keyword evidence="7" id="KW-1185">Reference proteome</keyword>
<dbReference type="AlphaFoldDB" id="A0A6S7BP03"/>
<reference evidence="6 7" key="1">
    <citation type="submission" date="2020-04" db="EMBL/GenBank/DDBJ databases">
        <authorList>
            <person name="De Canck E."/>
        </authorList>
    </citation>
    <scope>NUCLEOTIDE SEQUENCE [LARGE SCALE GENOMIC DNA]</scope>
    <source>
        <strain evidence="6 7">LMG 28614</strain>
    </source>
</reference>
<dbReference type="GO" id="GO:0003677">
    <property type="term" value="F:DNA binding"/>
    <property type="evidence" value="ECO:0007669"/>
    <property type="project" value="UniProtKB-KW"/>
</dbReference>
<evidence type="ECO:0000256" key="3">
    <source>
        <dbReference type="ARBA" id="ARBA00023125"/>
    </source>
</evidence>
<dbReference type="Gene3D" id="3.40.190.290">
    <property type="match status" value="1"/>
</dbReference>
<gene>
    <name evidence="6" type="primary">dmlR_32</name>
    <name evidence="6" type="ORF">LMG28614_06613</name>
</gene>
<dbReference type="SUPFAM" id="SSF53850">
    <property type="entry name" value="Periplasmic binding protein-like II"/>
    <property type="match status" value="1"/>
</dbReference>
<dbReference type="PANTHER" id="PTHR30537:SF5">
    <property type="entry name" value="HTH-TYPE TRANSCRIPTIONAL ACTIVATOR TTDR-RELATED"/>
    <property type="match status" value="1"/>
</dbReference>
<accession>A0A6S7BP03</accession>
<keyword evidence="3" id="KW-0238">DNA-binding</keyword>
<dbReference type="PANTHER" id="PTHR30537">
    <property type="entry name" value="HTH-TYPE TRANSCRIPTIONAL REGULATOR"/>
    <property type="match status" value="1"/>
</dbReference>
<dbReference type="Gene3D" id="1.10.10.10">
    <property type="entry name" value="Winged helix-like DNA-binding domain superfamily/Winged helix DNA-binding domain"/>
    <property type="match status" value="1"/>
</dbReference>
<evidence type="ECO:0000259" key="5">
    <source>
        <dbReference type="PROSITE" id="PS50931"/>
    </source>
</evidence>
<evidence type="ECO:0000256" key="4">
    <source>
        <dbReference type="ARBA" id="ARBA00023163"/>
    </source>
</evidence>
<dbReference type="SUPFAM" id="SSF46785">
    <property type="entry name" value="Winged helix' DNA-binding domain"/>
    <property type="match status" value="1"/>
</dbReference>
<keyword evidence="4" id="KW-0804">Transcription</keyword>
<proteinExistence type="inferred from homology"/>
<comment type="similarity">
    <text evidence="1">Belongs to the LysR transcriptional regulatory family.</text>
</comment>
<dbReference type="CDD" id="cd08422">
    <property type="entry name" value="PBP2_CrgA_like"/>
    <property type="match status" value="1"/>
</dbReference>